<comment type="catalytic activity">
    <reaction evidence="1 14">
        <text>Hydrolyzes free adenine bases from 7,8-dihydro-8-oxoguanine:adenine mismatched double-stranded DNA, leaving an apurinic site.</text>
        <dbReference type="EC" id="3.2.2.31"/>
    </reaction>
</comment>
<dbReference type="Proteomes" id="UP000712080">
    <property type="component" value="Unassembled WGS sequence"/>
</dbReference>
<dbReference type="GO" id="GO:0000701">
    <property type="term" value="F:purine-specific mismatch base pair DNA N-glycosylase activity"/>
    <property type="evidence" value="ECO:0007669"/>
    <property type="project" value="UniProtKB-EC"/>
</dbReference>
<dbReference type="GO" id="GO:0034039">
    <property type="term" value="F:8-oxo-7,8-dihydroguanine DNA N-glycosylase activity"/>
    <property type="evidence" value="ECO:0007669"/>
    <property type="project" value="TreeGrafter"/>
</dbReference>
<evidence type="ECO:0000256" key="12">
    <source>
        <dbReference type="ARBA" id="ARBA00023204"/>
    </source>
</evidence>
<evidence type="ECO:0000256" key="7">
    <source>
        <dbReference type="ARBA" id="ARBA00022723"/>
    </source>
</evidence>
<organism evidence="16 17">
    <name type="scientific">Flavobacterium silvaticum</name>
    <dbReference type="NCBI Taxonomy" id="1852020"/>
    <lineage>
        <taxon>Bacteria</taxon>
        <taxon>Pseudomonadati</taxon>
        <taxon>Bacteroidota</taxon>
        <taxon>Flavobacteriia</taxon>
        <taxon>Flavobacteriales</taxon>
        <taxon>Flavobacteriaceae</taxon>
        <taxon>Flavobacterium</taxon>
    </lineage>
</organism>
<dbReference type="SMART" id="SM00478">
    <property type="entry name" value="ENDO3c"/>
    <property type="match status" value="1"/>
</dbReference>
<name>A0A972JEL7_9FLAO</name>
<keyword evidence="11" id="KW-0411">Iron-sulfur</keyword>
<evidence type="ECO:0000256" key="10">
    <source>
        <dbReference type="ARBA" id="ARBA00023004"/>
    </source>
</evidence>
<evidence type="ECO:0000256" key="5">
    <source>
        <dbReference type="ARBA" id="ARBA00022023"/>
    </source>
</evidence>
<comment type="function">
    <text evidence="2">Adenine glycosylase active on G-A mispairs. MutY also corrects error-prone DNA synthesis past GO lesions which are due to the oxidatively damaged form of guanine: 7,8-dihydro-8-oxoguanine (8-oxo-dGTP).</text>
</comment>
<dbReference type="InterPro" id="IPR015797">
    <property type="entry name" value="NUDIX_hydrolase-like_dom_sf"/>
</dbReference>
<dbReference type="InterPro" id="IPR000445">
    <property type="entry name" value="HhH_motif"/>
</dbReference>
<evidence type="ECO:0000256" key="14">
    <source>
        <dbReference type="RuleBase" id="RU365096"/>
    </source>
</evidence>
<dbReference type="InterPro" id="IPR003265">
    <property type="entry name" value="HhH-GPD_domain"/>
</dbReference>
<keyword evidence="12" id="KW-0234">DNA repair</keyword>
<dbReference type="InterPro" id="IPR029119">
    <property type="entry name" value="MutY_C"/>
</dbReference>
<dbReference type="SUPFAM" id="SSF48150">
    <property type="entry name" value="DNA-glycosylase"/>
    <property type="match status" value="1"/>
</dbReference>
<sequence>MDFANRLIHWYLQNKRELPWRKTNDPYRIWLSEVMLQQTRVAQALPYYFSFTSNFQSIEELAAADEEKILKLWQGLGYYSRARNMHGTAKAIVSGYNAKFPDSYAGLLHLKGIGPYTAAAVASFSYNECVPVVDGNVYRVLSRYFGVETDIASSSARKEFTQLASELIPKDKPALFNQAIMEFGALQCVPKNPDCTKCPLNDSCIALQKNKVSALPVKSKKQKITERFFNYLVVNDSNHKTMLVKREGKGIWQNLYEFPLVETHKTAEPEAIYDAIKLPNPILSIRETNRKEVLHKLSHQHLHVKFWDVEVEGNLENGISAQEIHDFPVPVVLEKFIEERWK</sequence>
<dbReference type="GO" id="GO:0051539">
    <property type="term" value="F:4 iron, 4 sulfur cluster binding"/>
    <property type="evidence" value="ECO:0007669"/>
    <property type="project" value="UniProtKB-UniRule"/>
</dbReference>
<keyword evidence="9" id="KW-0378">Hydrolase</keyword>
<evidence type="ECO:0000313" key="16">
    <source>
        <dbReference type="EMBL" id="NMH27029.1"/>
    </source>
</evidence>
<dbReference type="Pfam" id="PF14815">
    <property type="entry name" value="NUDIX_4"/>
    <property type="match status" value="1"/>
</dbReference>
<dbReference type="Gene3D" id="1.10.340.30">
    <property type="entry name" value="Hypothetical protein, domain 2"/>
    <property type="match status" value="1"/>
</dbReference>
<evidence type="ECO:0000256" key="6">
    <source>
        <dbReference type="ARBA" id="ARBA00022485"/>
    </source>
</evidence>
<evidence type="ECO:0000256" key="8">
    <source>
        <dbReference type="ARBA" id="ARBA00022763"/>
    </source>
</evidence>
<dbReference type="GO" id="GO:0046872">
    <property type="term" value="F:metal ion binding"/>
    <property type="evidence" value="ECO:0007669"/>
    <property type="project" value="UniProtKB-UniRule"/>
</dbReference>
<protein>
    <recommendedName>
        <fullName evidence="5 14">Adenine DNA glycosylase</fullName>
        <ecNumber evidence="4 14">3.2.2.31</ecNumber>
    </recommendedName>
</protein>
<dbReference type="InterPro" id="IPR044298">
    <property type="entry name" value="MIG/MutY"/>
</dbReference>
<dbReference type="GO" id="GO:0035485">
    <property type="term" value="F:adenine/guanine mispair binding"/>
    <property type="evidence" value="ECO:0007669"/>
    <property type="project" value="TreeGrafter"/>
</dbReference>
<dbReference type="PANTHER" id="PTHR42944:SF1">
    <property type="entry name" value="ADENINE DNA GLYCOSYLASE"/>
    <property type="match status" value="1"/>
</dbReference>
<keyword evidence="8 14" id="KW-0227">DNA damage</keyword>
<keyword evidence="6" id="KW-0004">4Fe-4S</keyword>
<reference evidence="16" key="1">
    <citation type="submission" date="2020-02" db="EMBL/GenBank/DDBJ databases">
        <title>Flavobacterium sp. genome.</title>
        <authorList>
            <person name="Jung H.S."/>
            <person name="Baek J.H."/>
            <person name="Jeon C.O."/>
        </authorList>
    </citation>
    <scope>NUCLEOTIDE SEQUENCE</scope>
    <source>
        <strain evidence="16">SE-s28</strain>
    </source>
</reference>
<dbReference type="InterPro" id="IPR023170">
    <property type="entry name" value="HhH_base_excis_C"/>
</dbReference>
<comment type="caution">
    <text evidence="16">The sequence shown here is derived from an EMBL/GenBank/DDBJ whole genome shotgun (WGS) entry which is preliminary data.</text>
</comment>
<dbReference type="InterPro" id="IPR011257">
    <property type="entry name" value="DNA_glycosylase"/>
</dbReference>
<evidence type="ECO:0000256" key="9">
    <source>
        <dbReference type="ARBA" id="ARBA00022801"/>
    </source>
</evidence>
<dbReference type="GO" id="GO:0032357">
    <property type="term" value="F:oxidized purine DNA binding"/>
    <property type="evidence" value="ECO:0007669"/>
    <property type="project" value="TreeGrafter"/>
</dbReference>
<dbReference type="RefSeq" id="WP_169526036.1">
    <property type="nucleotide sequence ID" value="NZ_JAAMPU010000098.1"/>
</dbReference>
<dbReference type="Pfam" id="PF00633">
    <property type="entry name" value="HHH"/>
    <property type="match status" value="1"/>
</dbReference>
<evidence type="ECO:0000256" key="11">
    <source>
        <dbReference type="ARBA" id="ARBA00023014"/>
    </source>
</evidence>
<dbReference type="GO" id="GO:0006284">
    <property type="term" value="P:base-excision repair"/>
    <property type="evidence" value="ECO:0007669"/>
    <property type="project" value="UniProtKB-UniRule"/>
</dbReference>
<dbReference type="Gene3D" id="1.10.1670.10">
    <property type="entry name" value="Helix-hairpin-Helix base-excision DNA repair enzymes (C-terminal)"/>
    <property type="match status" value="1"/>
</dbReference>
<gene>
    <name evidence="16" type="primary">mutY</name>
    <name evidence="16" type="ORF">G6047_03210</name>
</gene>
<evidence type="ECO:0000256" key="1">
    <source>
        <dbReference type="ARBA" id="ARBA00000843"/>
    </source>
</evidence>
<dbReference type="GO" id="GO:0006298">
    <property type="term" value="P:mismatch repair"/>
    <property type="evidence" value="ECO:0007669"/>
    <property type="project" value="TreeGrafter"/>
</dbReference>
<dbReference type="SUPFAM" id="SSF55811">
    <property type="entry name" value="Nudix"/>
    <property type="match status" value="1"/>
</dbReference>
<dbReference type="CDD" id="cd03431">
    <property type="entry name" value="NUDIX_DNA_Glycosylase_C-MutY"/>
    <property type="match status" value="1"/>
</dbReference>
<dbReference type="EC" id="3.2.2.31" evidence="4 14"/>
<keyword evidence="13 14" id="KW-0326">Glycosidase</keyword>
<evidence type="ECO:0000259" key="15">
    <source>
        <dbReference type="SMART" id="SM00478"/>
    </source>
</evidence>
<keyword evidence="10 14" id="KW-0408">Iron</keyword>
<evidence type="ECO:0000256" key="4">
    <source>
        <dbReference type="ARBA" id="ARBA00012045"/>
    </source>
</evidence>
<proteinExistence type="inferred from homology"/>
<keyword evidence="7" id="KW-0479">Metal-binding</keyword>
<feature type="domain" description="HhH-GPD" evidence="15">
    <location>
        <begin position="35"/>
        <end position="186"/>
    </location>
</feature>
<dbReference type="CDD" id="cd00056">
    <property type="entry name" value="ENDO3c"/>
    <property type="match status" value="1"/>
</dbReference>
<dbReference type="AlphaFoldDB" id="A0A972JEL7"/>
<keyword evidence="17" id="KW-1185">Reference proteome</keyword>
<evidence type="ECO:0000256" key="2">
    <source>
        <dbReference type="ARBA" id="ARBA00002933"/>
    </source>
</evidence>
<dbReference type="Gene3D" id="3.90.79.10">
    <property type="entry name" value="Nucleoside Triphosphate Pyrophosphohydrolase"/>
    <property type="match status" value="1"/>
</dbReference>
<accession>A0A972JEL7</accession>
<dbReference type="Pfam" id="PF00730">
    <property type="entry name" value="HhH-GPD"/>
    <property type="match status" value="1"/>
</dbReference>
<dbReference type="EMBL" id="JAAMPU010000098">
    <property type="protein sequence ID" value="NMH27029.1"/>
    <property type="molecule type" value="Genomic_DNA"/>
</dbReference>
<evidence type="ECO:0000313" key="17">
    <source>
        <dbReference type="Proteomes" id="UP000712080"/>
    </source>
</evidence>
<comment type="similarity">
    <text evidence="3 14">Belongs to the Nth/MutY family.</text>
</comment>
<comment type="cofactor">
    <cofactor evidence="14">
        <name>[4Fe-4S] cluster</name>
        <dbReference type="ChEBI" id="CHEBI:49883"/>
    </cofactor>
    <text evidence="14">Binds 1 [4Fe-4S] cluster.</text>
</comment>
<dbReference type="InterPro" id="IPR005760">
    <property type="entry name" value="A/G_AdeGlyc_MutY"/>
</dbReference>
<evidence type="ECO:0000256" key="3">
    <source>
        <dbReference type="ARBA" id="ARBA00008343"/>
    </source>
</evidence>
<dbReference type="PANTHER" id="PTHR42944">
    <property type="entry name" value="ADENINE DNA GLYCOSYLASE"/>
    <property type="match status" value="1"/>
</dbReference>
<evidence type="ECO:0000256" key="13">
    <source>
        <dbReference type="ARBA" id="ARBA00023295"/>
    </source>
</evidence>
<dbReference type="NCBIfam" id="TIGR01084">
    <property type="entry name" value="mutY"/>
    <property type="match status" value="1"/>
</dbReference>